<dbReference type="InterPro" id="IPR038590">
    <property type="entry name" value="YaeQ_sf"/>
</dbReference>
<gene>
    <name evidence="1" type="ORF">ACFOEV_20700</name>
</gene>
<organism evidence="1 2">
    <name type="scientific">Litchfieldella rifensis</name>
    <dbReference type="NCBI Taxonomy" id="762643"/>
    <lineage>
        <taxon>Bacteria</taxon>
        <taxon>Pseudomonadati</taxon>
        <taxon>Pseudomonadota</taxon>
        <taxon>Gammaproteobacteria</taxon>
        <taxon>Oceanospirillales</taxon>
        <taxon>Halomonadaceae</taxon>
        <taxon>Litchfieldella</taxon>
    </lineage>
</organism>
<evidence type="ECO:0000313" key="1">
    <source>
        <dbReference type="EMBL" id="MFC3286023.1"/>
    </source>
</evidence>
<dbReference type="PANTHER" id="PTHR38784:SF1">
    <property type="entry name" value="SUCROSE PHOSPHORYLASE"/>
    <property type="match status" value="1"/>
</dbReference>
<dbReference type="InterPro" id="IPR011335">
    <property type="entry name" value="Restrct_endonuc-II-like"/>
</dbReference>
<name>A0ABV7LUB4_9GAMM</name>
<reference evidence="2" key="1">
    <citation type="journal article" date="2019" name="Int. J. Syst. Evol. Microbiol.">
        <title>The Global Catalogue of Microorganisms (GCM) 10K type strain sequencing project: providing services to taxonomists for standard genome sequencing and annotation.</title>
        <authorList>
            <consortium name="The Broad Institute Genomics Platform"/>
            <consortium name="The Broad Institute Genome Sequencing Center for Infectious Disease"/>
            <person name="Wu L."/>
            <person name="Ma J."/>
        </authorList>
    </citation>
    <scope>NUCLEOTIDE SEQUENCE [LARGE SCALE GENOMIC DNA]</scope>
    <source>
        <strain evidence="2">CECT 7698</strain>
    </source>
</reference>
<dbReference type="RefSeq" id="WP_386776789.1">
    <property type="nucleotide sequence ID" value="NZ_JBHRUG010000048.1"/>
</dbReference>
<dbReference type="InterPro" id="IPR009822">
    <property type="entry name" value="YaeQ"/>
</dbReference>
<dbReference type="SUPFAM" id="SSF52980">
    <property type="entry name" value="Restriction endonuclease-like"/>
    <property type="match status" value="1"/>
</dbReference>
<dbReference type="Proteomes" id="UP001595579">
    <property type="component" value="Unassembled WGS sequence"/>
</dbReference>
<dbReference type="Gene3D" id="3.10.640.10">
    <property type="entry name" value="Restriction endonuclease-like alpha-beta roll domain"/>
    <property type="match status" value="1"/>
</dbReference>
<comment type="caution">
    <text evidence="1">The sequence shown here is derived from an EMBL/GenBank/DDBJ whole genome shotgun (WGS) entry which is preliminary data.</text>
</comment>
<evidence type="ECO:0000313" key="2">
    <source>
        <dbReference type="Proteomes" id="UP001595579"/>
    </source>
</evidence>
<sequence length="180" mass="20573">MALSATPYKVELNLTDLDRGVYETLRFTMARHPSETEERLAARLLAYALWYDESLTFGRGLSDVDEPALSQKSLDGRVLHWIEVGQPDAERLVWCSRRTERLSLLVYGNRRGWETKVWPAVATTLDNLNVAALPQQELAELAQDLPRSIDWTLMISEDTVFVTDAEGQHELTLEWLKGDR</sequence>
<keyword evidence="2" id="KW-1185">Reference proteome</keyword>
<protein>
    <submittedName>
        <fullName evidence="1">YaeQ family protein</fullName>
    </submittedName>
</protein>
<dbReference type="Pfam" id="PF07152">
    <property type="entry name" value="YaeQ"/>
    <property type="match status" value="1"/>
</dbReference>
<proteinExistence type="predicted"/>
<dbReference type="EMBL" id="JBHRUG010000048">
    <property type="protein sequence ID" value="MFC3286023.1"/>
    <property type="molecule type" value="Genomic_DNA"/>
</dbReference>
<dbReference type="PIRSF" id="PIRSF011484">
    <property type="entry name" value="YaeQ"/>
    <property type="match status" value="1"/>
</dbReference>
<dbReference type="SMART" id="SM01322">
    <property type="entry name" value="YaeQ"/>
    <property type="match status" value="1"/>
</dbReference>
<accession>A0ABV7LUB4</accession>
<dbReference type="PANTHER" id="PTHR38784">
    <property type="entry name" value="SUCROSE PHOSPHORYLASE"/>
    <property type="match status" value="1"/>
</dbReference>